<organism evidence="1 2">
    <name type="scientific">Ambrosiozyma monospora</name>
    <name type="common">Yeast</name>
    <name type="synonym">Endomycopsis monosporus</name>
    <dbReference type="NCBI Taxonomy" id="43982"/>
    <lineage>
        <taxon>Eukaryota</taxon>
        <taxon>Fungi</taxon>
        <taxon>Dikarya</taxon>
        <taxon>Ascomycota</taxon>
        <taxon>Saccharomycotina</taxon>
        <taxon>Pichiomycetes</taxon>
        <taxon>Pichiales</taxon>
        <taxon>Pichiaceae</taxon>
        <taxon>Ambrosiozyma</taxon>
    </lineage>
</organism>
<proteinExistence type="predicted"/>
<dbReference type="Proteomes" id="UP001165064">
    <property type="component" value="Unassembled WGS sequence"/>
</dbReference>
<protein>
    <submittedName>
        <fullName evidence="1">Unnamed protein product</fullName>
    </submittedName>
</protein>
<reference evidence="1" key="1">
    <citation type="submission" date="2023-04" db="EMBL/GenBank/DDBJ databases">
        <title>Ambrosiozyma monospora NBRC 10751.</title>
        <authorList>
            <person name="Ichikawa N."/>
            <person name="Sato H."/>
            <person name="Tonouchi N."/>
        </authorList>
    </citation>
    <scope>NUCLEOTIDE SEQUENCE</scope>
    <source>
        <strain evidence="1">NBRC 10751</strain>
    </source>
</reference>
<gene>
    <name evidence="1" type="ORF">Amon02_001120300</name>
</gene>
<dbReference type="EMBL" id="BSXS01011772">
    <property type="protein sequence ID" value="GMF01245.1"/>
    <property type="molecule type" value="Genomic_DNA"/>
</dbReference>
<sequence length="253" mass="28934">MNLHEFTGIKDESLNPLNYSRMVNKLIWNLIYPSPSFPPSSSTTTKPTKTKDNTTTTTTSSKYPDIILVERQRFRSGSQSNVLETILKTNVLEHMLISSLETASLLKPELYNPQILSCSPQAMAWFWKHRYCELTGLEPDQLKTASDNKLVRLRIVQDWLNHLILGQNELEVGGVENKPMFQFSHGLQSRVLDHFKGCEKNMTRFSKFRSPSRKVYELVNLLNGLNDGGLRIELDDEDVALKKGDDMADSWIN</sequence>
<keyword evidence="2" id="KW-1185">Reference proteome</keyword>
<accession>A0ACB5U4P7</accession>
<evidence type="ECO:0000313" key="1">
    <source>
        <dbReference type="EMBL" id="GMF01245.1"/>
    </source>
</evidence>
<comment type="caution">
    <text evidence="1">The sequence shown here is derived from an EMBL/GenBank/DDBJ whole genome shotgun (WGS) entry which is preliminary data.</text>
</comment>
<evidence type="ECO:0000313" key="2">
    <source>
        <dbReference type="Proteomes" id="UP001165064"/>
    </source>
</evidence>
<name>A0ACB5U4P7_AMBMO</name>